<dbReference type="AlphaFoldDB" id="A0A1G1X3X8"/>
<organism evidence="1 2">
    <name type="scientific">Candidatus Andersenbacteria bacterium RIFCSPHIGHO2_12_FULL_45_11</name>
    <dbReference type="NCBI Taxonomy" id="1797281"/>
    <lineage>
        <taxon>Bacteria</taxon>
        <taxon>Candidatus Anderseniibacteriota</taxon>
    </lineage>
</organism>
<proteinExistence type="predicted"/>
<name>A0A1G1X3X8_9BACT</name>
<protein>
    <submittedName>
        <fullName evidence="1">Uncharacterized protein</fullName>
    </submittedName>
</protein>
<evidence type="ECO:0000313" key="2">
    <source>
        <dbReference type="Proteomes" id="UP000177528"/>
    </source>
</evidence>
<sequence>MQLSTYDTLLTSIADRFYRDLSPNQKPPRNEYLANLKNDLLGLTATVVDDPPWMLWLKVQERRIKMNNFEFKSLSKDKISAEEIFCMAEIALHLRANSYRARLTTASIESISGAKIDHNVTAKDLVNLRLPDYLWIEWPSFPKKSYDPWITRTVGMFISRFVLLDAPRHRLVTILEHPTAGQTYCQELIKALVENTIANIPCLGYQLIIVQQDDHGYRYIPCMFGHELAEPLTTMLALHKETSDRDKPKHLNAEQVWSNAAIRLLLIAASRGWFTDPAKQMFIEDASSAVLPNSPHVLFARKGTNGREIAIRPDYHTQFKPFAITND</sequence>
<dbReference type="EMBL" id="MHHR01000011">
    <property type="protein sequence ID" value="OGY34674.1"/>
    <property type="molecule type" value="Genomic_DNA"/>
</dbReference>
<comment type="caution">
    <text evidence="1">The sequence shown here is derived from an EMBL/GenBank/DDBJ whole genome shotgun (WGS) entry which is preliminary data.</text>
</comment>
<accession>A0A1G1X3X8</accession>
<gene>
    <name evidence="1" type="ORF">A3D99_05030</name>
</gene>
<evidence type="ECO:0000313" key="1">
    <source>
        <dbReference type="EMBL" id="OGY34674.1"/>
    </source>
</evidence>
<reference evidence="1 2" key="1">
    <citation type="journal article" date="2016" name="Nat. Commun.">
        <title>Thousands of microbial genomes shed light on interconnected biogeochemical processes in an aquifer system.</title>
        <authorList>
            <person name="Anantharaman K."/>
            <person name="Brown C.T."/>
            <person name="Hug L.A."/>
            <person name="Sharon I."/>
            <person name="Castelle C.J."/>
            <person name="Probst A.J."/>
            <person name="Thomas B.C."/>
            <person name="Singh A."/>
            <person name="Wilkins M.J."/>
            <person name="Karaoz U."/>
            <person name="Brodie E.L."/>
            <person name="Williams K.H."/>
            <person name="Hubbard S.S."/>
            <person name="Banfield J.F."/>
        </authorList>
    </citation>
    <scope>NUCLEOTIDE SEQUENCE [LARGE SCALE GENOMIC DNA]</scope>
</reference>
<dbReference type="Proteomes" id="UP000177528">
    <property type="component" value="Unassembled WGS sequence"/>
</dbReference>